<proteinExistence type="predicted"/>
<reference evidence="2 3" key="1">
    <citation type="submission" date="2024-02" db="EMBL/GenBank/DDBJ databases">
        <title>De novo assembly and annotation of 12 fungi associated with fruit tree decline syndrome in Ontario, Canada.</title>
        <authorList>
            <person name="Sulman M."/>
            <person name="Ellouze W."/>
            <person name="Ilyukhin E."/>
        </authorList>
    </citation>
    <scope>NUCLEOTIDE SEQUENCE [LARGE SCALE GENOMIC DNA]</scope>
    <source>
        <strain evidence="2 3">M1-105</strain>
    </source>
</reference>
<feature type="region of interest" description="Disordered" evidence="1">
    <location>
        <begin position="1"/>
        <end position="30"/>
    </location>
</feature>
<keyword evidence="3" id="KW-1185">Reference proteome</keyword>
<name>A0ABR3T4L1_9PEZI</name>
<dbReference type="Proteomes" id="UP001521116">
    <property type="component" value="Unassembled WGS sequence"/>
</dbReference>
<evidence type="ECO:0000256" key="1">
    <source>
        <dbReference type="SAM" id="MobiDB-lite"/>
    </source>
</evidence>
<organism evidence="2 3">
    <name type="scientific">Neofusicoccum ribis</name>
    <dbReference type="NCBI Taxonomy" id="45134"/>
    <lineage>
        <taxon>Eukaryota</taxon>
        <taxon>Fungi</taxon>
        <taxon>Dikarya</taxon>
        <taxon>Ascomycota</taxon>
        <taxon>Pezizomycotina</taxon>
        <taxon>Dothideomycetes</taxon>
        <taxon>Dothideomycetes incertae sedis</taxon>
        <taxon>Botryosphaeriales</taxon>
        <taxon>Botryosphaeriaceae</taxon>
        <taxon>Neofusicoccum</taxon>
    </lineage>
</organism>
<dbReference type="EMBL" id="JAJVDC020000015">
    <property type="protein sequence ID" value="KAL1634521.1"/>
    <property type="molecule type" value="Genomic_DNA"/>
</dbReference>
<accession>A0ABR3T4L1</accession>
<evidence type="ECO:0000313" key="3">
    <source>
        <dbReference type="Proteomes" id="UP001521116"/>
    </source>
</evidence>
<gene>
    <name evidence="2" type="ORF">SLS56_002214</name>
</gene>
<feature type="compositionally biased region" description="Pro residues" evidence="1">
    <location>
        <begin position="18"/>
        <end position="27"/>
    </location>
</feature>
<feature type="compositionally biased region" description="Basic and acidic residues" evidence="1">
    <location>
        <begin position="1"/>
        <end position="11"/>
    </location>
</feature>
<sequence>MDATPDTRSRDDEIDALPFPPSSPPGTPKMRREIAQMLQEMADAGLESGEIEPHYDDYEMPDSSLIPTHEDLIANDLYGPTDTLRHARFGTRAALAAGHLGLFNAIHAECRNVVDGFRDVIVDALKKVSAASTPVEHFRFIDNFCARTIQDMLDSEKRIPMILRSIETDGMGDGVHARRIRKLQQWCPLAVESFRKSRRDIQLINYELDDAVVSCVVDELEASIDELAQDLREVKDGDVQDLVMDGAAGPAGDLAPDDSQDDGMGCVVEAQVGDMAVDEVAQGVEEVHLH</sequence>
<protein>
    <submittedName>
        <fullName evidence="2">Uncharacterized protein</fullName>
    </submittedName>
</protein>
<comment type="caution">
    <text evidence="2">The sequence shown here is derived from an EMBL/GenBank/DDBJ whole genome shotgun (WGS) entry which is preliminary data.</text>
</comment>
<evidence type="ECO:0000313" key="2">
    <source>
        <dbReference type="EMBL" id="KAL1634521.1"/>
    </source>
</evidence>